<feature type="domain" description="AB hydrolase-1" evidence="1">
    <location>
        <begin position="33"/>
        <end position="275"/>
    </location>
</feature>
<dbReference type="Gene3D" id="3.40.50.1820">
    <property type="entry name" value="alpha/beta hydrolase"/>
    <property type="match status" value="1"/>
</dbReference>
<gene>
    <name evidence="2" type="ORF">GTZ99_04635</name>
</gene>
<dbReference type="GO" id="GO:0016787">
    <property type="term" value="F:hydrolase activity"/>
    <property type="evidence" value="ECO:0007669"/>
    <property type="project" value="UniProtKB-KW"/>
</dbReference>
<dbReference type="InterPro" id="IPR000073">
    <property type="entry name" value="AB_hydrolase_1"/>
</dbReference>
<reference evidence="3" key="1">
    <citation type="submission" date="2020-01" db="EMBL/GenBank/DDBJ databases">
        <title>Sphingomonas sp. strain CSW-10.</title>
        <authorList>
            <person name="Chen W.-M."/>
        </authorList>
    </citation>
    <scope>NUCLEOTIDE SEQUENCE [LARGE SCALE GENOMIC DNA]</scope>
    <source>
        <strain evidence="3">FSY-8</strain>
    </source>
</reference>
<evidence type="ECO:0000313" key="3">
    <source>
        <dbReference type="Proteomes" id="UP000753724"/>
    </source>
</evidence>
<dbReference type="SUPFAM" id="SSF53474">
    <property type="entry name" value="alpha/beta-Hydrolases"/>
    <property type="match status" value="1"/>
</dbReference>
<evidence type="ECO:0000259" key="1">
    <source>
        <dbReference type="Pfam" id="PF00561"/>
    </source>
</evidence>
<dbReference type="Pfam" id="PF00561">
    <property type="entry name" value="Abhydrolase_1"/>
    <property type="match status" value="1"/>
</dbReference>
<sequence>MSQFTDQFWDSPDGLRLHYRDYAAAPDAPDGRPPVLCLPGLTRNARDFATLAEHLCARGWRVICPDMRGRGDSAYSKNSATYNPMQYVADVNALLEQAGVDRFVAIGTSLGGLMTMVLAMIDAKRVVAAVLNDIGPVIEPSGLARIREYVGQGRNFPTWMHAARALEEDHGAAFPDYETADWLAMAKRVMTLGQNGRIVYDYDMKIAEPFDQPGGEAGVDMWPGVDALAGRPILLLRGELSDLLSAETLGEMLRRLPGAQAVTIARTGHAPTLDEPPAVAAIEQLLAQVG</sequence>
<dbReference type="PANTHER" id="PTHR43194">
    <property type="entry name" value="HYDROLASE ALPHA/BETA FOLD FAMILY"/>
    <property type="match status" value="1"/>
</dbReference>
<evidence type="ECO:0000313" key="2">
    <source>
        <dbReference type="EMBL" id="NBC35840.1"/>
    </source>
</evidence>
<dbReference type="InterPro" id="IPR050228">
    <property type="entry name" value="Carboxylesterase_BioH"/>
</dbReference>
<dbReference type="EMBL" id="JAAAPO010000002">
    <property type="protein sequence ID" value="NBC35840.1"/>
    <property type="molecule type" value="Genomic_DNA"/>
</dbReference>
<dbReference type="InterPro" id="IPR029058">
    <property type="entry name" value="AB_hydrolase_fold"/>
</dbReference>
<accession>A0ABW9XBD1</accession>
<name>A0ABW9XBD1_9SPHN</name>
<dbReference type="Proteomes" id="UP000753724">
    <property type="component" value="Unassembled WGS sequence"/>
</dbReference>
<organism evidence="2 3">
    <name type="scientific">Novosphingobium ovatum</name>
    <dbReference type="NCBI Taxonomy" id="1908523"/>
    <lineage>
        <taxon>Bacteria</taxon>
        <taxon>Pseudomonadati</taxon>
        <taxon>Pseudomonadota</taxon>
        <taxon>Alphaproteobacteria</taxon>
        <taxon>Sphingomonadales</taxon>
        <taxon>Sphingomonadaceae</taxon>
        <taxon>Novosphingobium</taxon>
    </lineage>
</organism>
<comment type="caution">
    <text evidence="2">The sequence shown here is derived from an EMBL/GenBank/DDBJ whole genome shotgun (WGS) entry which is preliminary data.</text>
</comment>
<dbReference type="PANTHER" id="PTHR43194:SF2">
    <property type="entry name" value="PEROXISOMAL MEMBRANE PROTEIN LPX1"/>
    <property type="match status" value="1"/>
</dbReference>
<keyword evidence="3" id="KW-1185">Reference proteome</keyword>
<keyword evidence="2" id="KW-0378">Hydrolase</keyword>
<dbReference type="RefSeq" id="WP_161717139.1">
    <property type="nucleotide sequence ID" value="NZ_JAAAPO010000002.1"/>
</dbReference>
<proteinExistence type="predicted"/>
<protein>
    <submittedName>
        <fullName evidence="2">Alpha/beta fold hydrolase</fullName>
    </submittedName>
</protein>